<organism evidence="4 5">
    <name type="scientific">Fuscovulum ytuae</name>
    <dbReference type="NCBI Taxonomy" id="3042299"/>
    <lineage>
        <taxon>Bacteria</taxon>
        <taxon>Pseudomonadati</taxon>
        <taxon>Pseudomonadota</taxon>
        <taxon>Alphaproteobacteria</taxon>
        <taxon>Rhodobacterales</taxon>
        <taxon>Paracoccaceae</taxon>
        <taxon>Fuscovulum</taxon>
    </lineage>
</organism>
<dbReference type="InterPro" id="IPR002104">
    <property type="entry name" value="Integrase_catalytic"/>
</dbReference>
<keyword evidence="5" id="KW-1185">Reference proteome</keyword>
<feature type="domain" description="Tyr recombinase" evidence="3">
    <location>
        <begin position="271"/>
        <end position="455"/>
    </location>
</feature>
<dbReference type="PANTHER" id="PTHR30349:SF64">
    <property type="entry name" value="PROPHAGE INTEGRASE INTD-RELATED"/>
    <property type="match status" value="1"/>
</dbReference>
<dbReference type="Proteomes" id="UP001230978">
    <property type="component" value="Chromosome"/>
</dbReference>
<gene>
    <name evidence="4" type="ORF">QF092_02895</name>
</gene>
<dbReference type="SUPFAM" id="SSF56349">
    <property type="entry name" value="DNA breaking-rejoining enzymes"/>
    <property type="match status" value="1"/>
</dbReference>
<dbReference type="PROSITE" id="PS51898">
    <property type="entry name" value="TYR_RECOMBINASE"/>
    <property type="match status" value="1"/>
</dbReference>
<proteinExistence type="predicted"/>
<dbReference type="EMBL" id="CP124535">
    <property type="protein sequence ID" value="WGV16781.1"/>
    <property type="molecule type" value="Genomic_DNA"/>
</dbReference>
<dbReference type="Gene3D" id="1.10.443.10">
    <property type="entry name" value="Intergrase catalytic core"/>
    <property type="match status" value="1"/>
</dbReference>
<keyword evidence="1" id="KW-0229">DNA integration</keyword>
<dbReference type="InterPro" id="IPR050090">
    <property type="entry name" value="Tyrosine_recombinase_XerCD"/>
</dbReference>
<protein>
    <submittedName>
        <fullName evidence="4">Tyrosine-type recombinase/integrase</fullName>
    </submittedName>
</protein>
<sequence length="481" mass="53418">MRLVLRYVEKTKAGGWQYRRRVPKDLSSVILKREFKGKLGDTEREALAAYPGFHAKVEREIAVARQSADKAAAAERGELSELQLYKLAYQRAVEMGMLSTDWDGRDHLAQEIVDRYPRDDETGYPLHPTKLDAFTIGILQSAGEAKPPKATLRDAMSFYLAERDQTEAPELRDRFKQQVERVAGLVVEALGKDPVLVKLTRDDARTVRDFMLQRLKGNGKPISPSSVARDLNSLNAVINHAAQEMPLPATFKNPFSGLKIQGAKGRRDTWEERDPLPEDVLQSARARITTRCTAELALVWRLLEGTGCRLAEVTGLRVEDVDVAGEFPSIRVTWHEQRRLKTAASRRYVPLVGDALDAAKEALKTTRKGNLVFPSYCRPRGSDAASAALMSHLRAVTNNPKHVVHSLRHNMKDRLMVAEVSSMDQNLILGHELGGVGDRVYGGTPAKLRVTTRAMLKAFGLTDPKKAGTDAEPTENAAEAL</sequence>
<evidence type="ECO:0000256" key="2">
    <source>
        <dbReference type="ARBA" id="ARBA00023172"/>
    </source>
</evidence>
<evidence type="ECO:0000259" key="3">
    <source>
        <dbReference type="PROSITE" id="PS51898"/>
    </source>
</evidence>
<reference evidence="4 5" key="1">
    <citation type="submission" date="2023-04" db="EMBL/GenBank/DDBJ databases">
        <title>YMD61, complete Genome.</title>
        <authorList>
            <person name="Zhang J."/>
        </authorList>
    </citation>
    <scope>NUCLEOTIDE SEQUENCE [LARGE SCALE GENOMIC DNA]</scope>
    <source>
        <strain evidence="4 5">YMD61</strain>
    </source>
</reference>
<dbReference type="PANTHER" id="PTHR30349">
    <property type="entry name" value="PHAGE INTEGRASE-RELATED"/>
    <property type="match status" value="1"/>
</dbReference>
<accession>A0ABY8Q8E2</accession>
<name>A0ABY8Q8E2_9RHOB</name>
<dbReference type="Pfam" id="PF00589">
    <property type="entry name" value="Phage_integrase"/>
    <property type="match status" value="1"/>
</dbReference>
<evidence type="ECO:0000313" key="5">
    <source>
        <dbReference type="Proteomes" id="UP001230978"/>
    </source>
</evidence>
<dbReference type="InterPro" id="IPR013762">
    <property type="entry name" value="Integrase-like_cat_sf"/>
</dbReference>
<dbReference type="RefSeq" id="WP_281467468.1">
    <property type="nucleotide sequence ID" value="NZ_CP124535.1"/>
</dbReference>
<keyword evidence="2" id="KW-0233">DNA recombination</keyword>
<dbReference type="InterPro" id="IPR011010">
    <property type="entry name" value="DNA_brk_join_enz"/>
</dbReference>
<evidence type="ECO:0000313" key="4">
    <source>
        <dbReference type="EMBL" id="WGV16781.1"/>
    </source>
</evidence>
<evidence type="ECO:0000256" key="1">
    <source>
        <dbReference type="ARBA" id="ARBA00022908"/>
    </source>
</evidence>